<name>A0ABR1BEN1_POLSC</name>
<dbReference type="InterPro" id="IPR000819">
    <property type="entry name" value="Peptidase_M17_C"/>
</dbReference>
<evidence type="ECO:0000256" key="3">
    <source>
        <dbReference type="ARBA" id="ARBA00022438"/>
    </source>
</evidence>
<comment type="catalytic activity">
    <reaction evidence="6">
        <text>an S-substituted L-cysteinylglycine + H2O = an S-substituted L-cysteine + glycine</text>
        <dbReference type="Rhea" id="RHEA:60444"/>
        <dbReference type="ChEBI" id="CHEBI:15377"/>
        <dbReference type="ChEBI" id="CHEBI:57305"/>
        <dbReference type="ChEBI" id="CHEBI:58717"/>
        <dbReference type="ChEBI" id="CHEBI:143103"/>
        <dbReference type="EC" id="3.4.13.23"/>
    </reaction>
    <physiologicalReaction direction="left-to-right" evidence="6">
        <dbReference type="Rhea" id="RHEA:60445"/>
    </physiologicalReaction>
</comment>
<accession>A0ABR1BEN1</accession>
<comment type="catalytic activity">
    <reaction evidence="13">
        <text>S-benzyl-L-cysteinylglycine + H2O = S-benzyl-L-cysteine + glycine</text>
        <dbReference type="Rhea" id="RHEA:62568"/>
        <dbReference type="ChEBI" id="CHEBI:15377"/>
        <dbReference type="ChEBI" id="CHEBI:57305"/>
        <dbReference type="ChEBI" id="CHEBI:145802"/>
        <dbReference type="ChEBI" id="CHEBI:145803"/>
    </reaction>
    <physiologicalReaction direction="left-to-right" evidence="13">
        <dbReference type="Rhea" id="RHEA:62569"/>
    </physiologicalReaction>
</comment>
<evidence type="ECO:0000256" key="4">
    <source>
        <dbReference type="ARBA" id="ARBA00022670"/>
    </source>
</evidence>
<evidence type="ECO:0000256" key="7">
    <source>
        <dbReference type="ARBA" id="ARBA00023625"/>
    </source>
</evidence>
<evidence type="ECO:0000256" key="6">
    <source>
        <dbReference type="ARBA" id="ARBA00023511"/>
    </source>
</evidence>
<evidence type="ECO:0000256" key="13">
    <source>
        <dbReference type="ARBA" id="ARBA00047881"/>
    </source>
</evidence>
<comment type="caution">
    <text evidence="17">The sequence shown here is derived from an EMBL/GenBank/DDBJ whole genome shotgun (WGS) entry which is preliminary data.</text>
</comment>
<gene>
    <name evidence="17" type="ORF">RUM44_012933</name>
</gene>
<evidence type="ECO:0000256" key="2">
    <source>
        <dbReference type="ARBA" id="ARBA00014190"/>
    </source>
</evidence>
<dbReference type="PRINTS" id="PR00481">
    <property type="entry name" value="LAMNOPPTDASE"/>
</dbReference>
<dbReference type="CDD" id="cd00433">
    <property type="entry name" value="Peptidase_M17"/>
    <property type="match status" value="1"/>
</dbReference>
<dbReference type="PANTHER" id="PTHR11963:SF25">
    <property type="entry name" value="CYTOSOL AMINOPEPTIDASE"/>
    <property type="match status" value="1"/>
</dbReference>
<sequence length="528" mass="58172">MFSLFLRRLAIRPTKWRNLRSFSSADDGLCPKSETGLILGVYSMNDGRHETSKFTITGQKFNKKTCYQMESLIKKAGPCPKLGEYRIFYDIDPVFPIVCVVGLGLECAGYDEDEQMDKGKENIRIAAAVAAKVMLQFQLSKIYLEGLGHPESTAEGAALAVWVYQEFRNPKNRRLPLALELFDDNDWTGWQIGMQKAAAQNLARQLMEAPANRMTPIVFAQNSVEVLCKAGINVEVKVQNWCECLGMGAFLAVGKGSCESPLFMEISYYGAGNFKERPVVLVGKGVTYDSGGLMLNEPNDLIYGKGDMAGAACVVAACRAVAALQLPINIRGLIPLCENMPGCNAMKPGDIVMAMNGKSIYIQDTRCEGRLVLADALCYAQSFCPRFIVDVGSMTKGMKDGMSTAAVGVFTNSTRLWKQIRISGIHTGDRVWRMPLFNHYSSKVNRSSSVDIKNYGRKPNSADPCRAAAFLQEFVPCGEWLHIDNFGVSVSDGITDPPYLSKGMTGRPTRTLVEFLSQLCCRQDDATE</sequence>
<protein>
    <recommendedName>
        <fullName evidence="2">Cytosol aminopeptidase</fullName>
        <ecNumber evidence="7">3.4.13.23</ecNumber>
    </recommendedName>
    <alternativeName>
        <fullName evidence="10">Cysteinylglycine-S-conjugate dipeptidase</fullName>
    </alternativeName>
    <alternativeName>
        <fullName evidence="11">Leucine aminopeptidase 3</fullName>
    </alternativeName>
    <alternativeName>
        <fullName evidence="9">Proline aminopeptidase</fullName>
    </alternativeName>
    <alternativeName>
        <fullName evidence="8">Prolyl aminopeptidase</fullName>
    </alternativeName>
</protein>
<keyword evidence="3" id="KW-0031">Aminopeptidase</keyword>
<evidence type="ECO:0000256" key="11">
    <source>
        <dbReference type="ARBA" id="ARBA00031564"/>
    </source>
</evidence>
<comment type="catalytic activity">
    <reaction evidence="14">
        <text>L-cysteinylglycine + H2O = L-cysteine + glycine</text>
        <dbReference type="Rhea" id="RHEA:28783"/>
        <dbReference type="ChEBI" id="CHEBI:15377"/>
        <dbReference type="ChEBI" id="CHEBI:35235"/>
        <dbReference type="ChEBI" id="CHEBI:57305"/>
        <dbReference type="ChEBI" id="CHEBI:61694"/>
    </reaction>
    <physiologicalReaction direction="left-to-right" evidence="14">
        <dbReference type="Rhea" id="RHEA:28784"/>
    </physiologicalReaction>
</comment>
<evidence type="ECO:0000256" key="8">
    <source>
        <dbReference type="ARBA" id="ARBA00029605"/>
    </source>
</evidence>
<dbReference type="Pfam" id="PF00883">
    <property type="entry name" value="Peptidase_M17"/>
    <property type="match status" value="1"/>
</dbReference>
<evidence type="ECO:0000256" key="1">
    <source>
        <dbReference type="ARBA" id="ARBA00009528"/>
    </source>
</evidence>
<dbReference type="EMBL" id="JAWJWF010000001">
    <property type="protein sequence ID" value="KAK6641224.1"/>
    <property type="molecule type" value="Genomic_DNA"/>
</dbReference>
<comment type="similarity">
    <text evidence="1">Belongs to the peptidase M17 family.</text>
</comment>
<dbReference type="Gene3D" id="3.40.220.10">
    <property type="entry name" value="Leucine Aminopeptidase, subunit E, domain 1"/>
    <property type="match status" value="1"/>
</dbReference>
<comment type="function">
    <text evidence="12">Cytosolic metallopeptidase that catalyzes the removal of unsubstituted N-terminal hydrophobic amino acids from various peptides. The presence of Zn(2+) ions is essential for the peptidase activity, and the association with other cofactors can modulate the substrate spectificity of the enzyme. For instance, in the presence of Mn(2+), it displays a specific Cys-Gly hydrolyzing activity of Cys-Gly-S-conjugates. Involved in the metabolism of glutathione and in the degradation of glutathione S-conjugates, which may play a role in the control of the cell redox status.</text>
</comment>
<keyword evidence="18" id="KW-1185">Reference proteome</keyword>
<evidence type="ECO:0000313" key="18">
    <source>
        <dbReference type="Proteomes" id="UP001359485"/>
    </source>
</evidence>
<dbReference type="Pfam" id="PF02789">
    <property type="entry name" value="Peptidase_M17_N"/>
    <property type="match status" value="1"/>
</dbReference>
<evidence type="ECO:0000313" key="17">
    <source>
        <dbReference type="EMBL" id="KAK6641224.1"/>
    </source>
</evidence>
<evidence type="ECO:0000256" key="12">
    <source>
        <dbReference type="ARBA" id="ARBA00045966"/>
    </source>
</evidence>
<evidence type="ECO:0000259" key="15">
    <source>
        <dbReference type="Pfam" id="PF00883"/>
    </source>
</evidence>
<dbReference type="Gene3D" id="3.40.630.10">
    <property type="entry name" value="Zn peptidases"/>
    <property type="match status" value="1"/>
</dbReference>
<proteinExistence type="inferred from homology"/>
<dbReference type="EC" id="3.4.13.23" evidence="7"/>
<dbReference type="Proteomes" id="UP001359485">
    <property type="component" value="Unassembled WGS sequence"/>
</dbReference>
<dbReference type="InterPro" id="IPR043472">
    <property type="entry name" value="Macro_dom-like"/>
</dbReference>
<keyword evidence="4" id="KW-0645">Protease</keyword>
<dbReference type="PANTHER" id="PTHR11963">
    <property type="entry name" value="LEUCINE AMINOPEPTIDASE-RELATED"/>
    <property type="match status" value="1"/>
</dbReference>
<evidence type="ECO:0000256" key="5">
    <source>
        <dbReference type="ARBA" id="ARBA00022801"/>
    </source>
</evidence>
<evidence type="ECO:0000259" key="16">
    <source>
        <dbReference type="Pfam" id="PF02789"/>
    </source>
</evidence>
<feature type="domain" description="Cytosol aminopeptidase" evidence="15">
    <location>
        <begin position="201"/>
        <end position="513"/>
    </location>
</feature>
<feature type="domain" description="Peptidase M17 leucyl aminopeptidase N-terminal" evidence="16">
    <location>
        <begin position="38"/>
        <end position="171"/>
    </location>
</feature>
<keyword evidence="5" id="KW-0378">Hydrolase</keyword>
<reference evidence="17 18" key="1">
    <citation type="submission" date="2023-09" db="EMBL/GenBank/DDBJ databases">
        <title>Genomes of two closely related lineages of the louse Polyplax serrata with different host specificities.</title>
        <authorList>
            <person name="Martinu J."/>
            <person name="Tarabai H."/>
            <person name="Stefka J."/>
            <person name="Hypsa V."/>
        </authorList>
    </citation>
    <scope>NUCLEOTIDE SEQUENCE [LARGE SCALE GENOMIC DNA]</scope>
    <source>
        <strain evidence="17">98ZLc_SE</strain>
    </source>
</reference>
<organism evidence="17 18">
    <name type="scientific">Polyplax serrata</name>
    <name type="common">Common mouse louse</name>
    <dbReference type="NCBI Taxonomy" id="468196"/>
    <lineage>
        <taxon>Eukaryota</taxon>
        <taxon>Metazoa</taxon>
        <taxon>Ecdysozoa</taxon>
        <taxon>Arthropoda</taxon>
        <taxon>Hexapoda</taxon>
        <taxon>Insecta</taxon>
        <taxon>Pterygota</taxon>
        <taxon>Neoptera</taxon>
        <taxon>Paraneoptera</taxon>
        <taxon>Psocodea</taxon>
        <taxon>Troctomorpha</taxon>
        <taxon>Phthiraptera</taxon>
        <taxon>Anoplura</taxon>
        <taxon>Polyplacidae</taxon>
        <taxon>Polyplax</taxon>
    </lineage>
</organism>
<evidence type="ECO:0000256" key="14">
    <source>
        <dbReference type="ARBA" id="ARBA00049107"/>
    </source>
</evidence>
<dbReference type="InterPro" id="IPR008283">
    <property type="entry name" value="Peptidase_M17_N"/>
</dbReference>
<evidence type="ECO:0000256" key="9">
    <source>
        <dbReference type="ARBA" id="ARBA00030930"/>
    </source>
</evidence>
<dbReference type="SUPFAM" id="SSF52949">
    <property type="entry name" value="Macro domain-like"/>
    <property type="match status" value="1"/>
</dbReference>
<dbReference type="InterPro" id="IPR011356">
    <property type="entry name" value="Leucine_aapep/pepB"/>
</dbReference>
<dbReference type="SUPFAM" id="SSF53187">
    <property type="entry name" value="Zn-dependent exopeptidases"/>
    <property type="match status" value="1"/>
</dbReference>
<evidence type="ECO:0000256" key="10">
    <source>
        <dbReference type="ARBA" id="ARBA00030997"/>
    </source>
</evidence>